<dbReference type="AlphaFoldDB" id="A0AAD9HL42"/>
<proteinExistence type="predicted"/>
<dbReference type="EMBL" id="MU842845">
    <property type="protein sequence ID" value="KAK2030970.1"/>
    <property type="molecule type" value="Genomic_DNA"/>
</dbReference>
<reference evidence="1" key="1">
    <citation type="submission" date="2021-06" db="EMBL/GenBank/DDBJ databases">
        <title>Comparative genomics, transcriptomics and evolutionary studies reveal genomic signatures of adaptation to plant cell wall in hemibiotrophic fungi.</title>
        <authorList>
            <consortium name="DOE Joint Genome Institute"/>
            <person name="Baroncelli R."/>
            <person name="Diaz J.F."/>
            <person name="Benocci T."/>
            <person name="Peng M."/>
            <person name="Battaglia E."/>
            <person name="Haridas S."/>
            <person name="Andreopoulos W."/>
            <person name="Labutti K."/>
            <person name="Pangilinan J."/>
            <person name="Floch G.L."/>
            <person name="Makela M.R."/>
            <person name="Henrissat B."/>
            <person name="Grigoriev I.V."/>
            <person name="Crouch J.A."/>
            <person name="De Vries R.P."/>
            <person name="Sukno S.A."/>
            <person name="Thon M.R."/>
        </authorList>
    </citation>
    <scope>NUCLEOTIDE SEQUENCE</scope>
    <source>
        <strain evidence="1">MAFF235873</strain>
    </source>
</reference>
<keyword evidence="2" id="KW-1185">Reference proteome</keyword>
<evidence type="ECO:0000313" key="2">
    <source>
        <dbReference type="Proteomes" id="UP001232148"/>
    </source>
</evidence>
<accession>A0AAD9HL42</accession>
<protein>
    <submittedName>
        <fullName evidence="1">Uncharacterized protein</fullName>
    </submittedName>
</protein>
<name>A0AAD9HL42_9PEZI</name>
<evidence type="ECO:0000313" key="1">
    <source>
        <dbReference type="EMBL" id="KAK2030970.1"/>
    </source>
</evidence>
<organism evidence="1 2">
    <name type="scientific">Colletotrichum zoysiae</name>
    <dbReference type="NCBI Taxonomy" id="1216348"/>
    <lineage>
        <taxon>Eukaryota</taxon>
        <taxon>Fungi</taxon>
        <taxon>Dikarya</taxon>
        <taxon>Ascomycota</taxon>
        <taxon>Pezizomycotina</taxon>
        <taxon>Sordariomycetes</taxon>
        <taxon>Hypocreomycetidae</taxon>
        <taxon>Glomerellales</taxon>
        <taxon>Glomerellaceae</taxon>
        <taxon>Colletotrichum</taxon>
        <taxon>Colletotrichum graminicola species complex</taxon>
    </lineage>
</organism>
<sequence>MTVFSFLPPSHWRWELEAPKLSAAWLDNMDFFLLFLRSPHECGEGVLQDLEPAWQLGFHCVLFITPSTTTGGGWR</sequence>
<comment type="caution">
    <text evidence="1">The sequence shown here is derived from an EMBL/GenBank/DDBJ whole genome shotgun (WGS) entry which is preliminary data.</text>
</comment>
<dbReference type="Proteomes" id="UP001232148">
    <property type="component" value="Unassembled WGS sequence"/>
</dbReference>
<gene>
    <name evidence="1" type="ORF">LX32DRAFT_296379</name>
</gene>